<sequence length="1972" mass="224333">MDSSTGFIKFIFPDHTRNSSKIPKNFSKTPVNFKAAYESLGPKPYQIFDLLLKEERFTNFFSRIEVYGNNLANLLSRFPDFQKDNYRSSLLREVIGAFTVSLLAERFDDMKSRSAAARIAISAVKLSDPSTLGKLGVILGALPGILRVLVEEGHIKELALTHAKCFEAQAREQWVQFIMGFCRGCEVHGSRPEGAGAGELAKFIRTAPCKLCSKVSFDRGFSMGSEGEPTRARDHLFRSNMELNVLESLLGEPLGPWKIILSQQAMEDLGAENTHGVFRHVRFKFSELASGDWGGKKLFHRFGWGDALSCRIPLFRTFYKTGSFILWQIDTAFDERFGEDYQVIKVWAIGKPKNVGRIVAHIHRVQRAYTKAKVGACDIEILDGQRGVRYPARVYVDDGESCSMGVDVTINEDFGCPTQLAKFYSLTTIVLDSIASPIGKTTYPVAISAEEAQVVDHFVTPAFILGRSGTGKTTCLVYKLVGRYLGSRENGEPLRQVLLTKSKRLASKLRTNTDGLIGAKLGEMNRLAEGSYGKNDEFSDNTKKQFSSLSDADFPLVCTFDYLLRLIENSIRFVSPRLNGSREQENRGRYMEIDSSKCTRVIDFRKFDIEYWEHMSPKLKRGIPVDLAFLEIMGVIKGSVTPATDFEPLSRQDYLEKRWRLAPNFATQKERDAVYDIYEWYERAKKKRGDIDQADRIVRVTKALEVFRSSEIFEDNAFERNIRGILDEIYVDEVQDHRSSEIGLLLTLVGYPQHIHFAGDTAQCISKDALFRFANAKALFYERFRATATSTSDLKPTLLPLSHNFRSHKQILSVASLVMDLLYNGFPELVDKLPPEIGDIPGPKPTLYIGSNIAEILEHIERMRTSRKPDGQSSGRNEYGEVGVILVRDEETRDKLRTKLGTSSLVLTILQSKGMEFEDVFLYNFLSTSPYSHRLDILEELFGRGHRTSPMDHLGPMEEGKNRKRSKLERRAPTGSGSNQSTYQWDHADRAKENIVLCSELKQLYVGVTRARNRLCLLESNPCILNPVQLLFNEKANLLSPRRYPGPLLEILTEKNTGANELYSRFSTGRTIGSSWWCEMGYQMIDDRQYSEALRCFRSAGDIHGITLANAYVSEENGLTNRAHGLFEEAKLSLIQASELFLRARSIEKAVQCRKEGGDPNGAAQILADNGAHEDATWLLAEVGLFLEASKVYTQINKHEKALAAYARGEQFKLMFEYLKRFKSKIEPHCWNQYLRFFYLKEFGESDTIPDEHEKRVLNLIGSPEEQEVVFSRFRLMNKLFDLLCTSEKYMKAYEVGINSGLLESSIQLLSDKLGLNNPNLGHGARLEVLCEFLQAEHIATNPWPTSEDKRIHKALLAVVGRGNSQIDSFVRRWEDIGRAIYSFILSPDKPRAAVGGVGYQRVAGYVNILVTRCVHPDNELRLPLDHIERALGDLRIISSLGTIPYSAQLYCGVYEMPRQPGKYVVLDRSPLRDNSKPRLPLRPADIESLRSRILRRILRDIAPPLVSLEERLRAICSKNGGPQFVPQLKLTEKRSNRVELLVRLCLIFSECSAMIKDNRRPNDSLPQNWNWRLWKVSLLEQMELESSYERTLGVHFDTRFKPGNWMTKYHVLYSTLSENDTAEYRIKLTLQMGVGARVSSLLAQYQTSLFLGHQSRWMGSFRAMCAQTMGLGNSSLHDHSELVTLVNQCLSDTEDDDFPWGFCGNIYKVLGALEKAKDILNFYSPSVISLYEELTLSLVLLLTCPYEFLIPDSWRRLYLNRWKGKPRSPSILKRFWCQRCLARVCLSFCEILEEAIAEDVALARRSVTLIVVCLINLGTLFPRPREYAELWRRSQEVFRCGGLNASAIREVREDDLIVHLAEDLRRYGGNDSICLVRDHKRRVHSFAGIPLEKNGISVVNIRSVREEEGCPSQTLKGMKTRRINAVHALIALRELDRPRFLRFLEIQERKRRLNPKFQYTWSKDLATGIGG</sequence>
<dbReference type="PANTHER" id="PTHR21529">
    <property type="entry name" value="MAMMARY TURMOR VIRUS RECEPTOR HOMOLOG 1, 2 MTVR1, 2"/>
    <property type="match status" value="1"/>
</dbReference>
<dbReference type="EMBL" id="LN891198">
    <property type="protein sequence ID" value="CUS07546.1"/>
    <property type="molecule type" value="Genomic_DNA"/>
</dbReference>
<organism evidence="8 9">
    <name type="scientific">Tuber aestivum</name>
    <name type="common">summer truffle</name>
    <dbReference type="NCBI Taxonomy" id="59557"/>
    <lineage>
        <taxon>Eukaryota</taxon>
        <taxon>Fungi</taxon>
        <taxon>Dikarya</taxon>
        <taxon>Ascomycota</taxon>
        <taxon>Pezizomycotina</taxon>
        <taxon>Pezizomycetes</taxon>
        <taxon>Pezizales</taxon>
        <taxon>Tuberaceae</taxon>
        <taxon>Tuber</taxon>
    </lineage>
</organism>
<feature type="region of interest" description="Disordered" evidence="6">
    <location>
        <begin position="948"/>
        <end position="984"/>
    </location>
</feature>
<dbReference type="GO" id="GO:0004386">
    <property type="term" value="F:helicase activity"/>
    <property type="evidence" value="ECO:0007669"/>
    <property type="project" value="UniProtKB-UniRule"/>
</dbReference>
<dbReference type="PANTHER" id="PTHR21529:SF4">
    <property type="entry name" value="TPR AND ANKYRIN REPEAT-CONTAINING PROTEIN 1"/>
    <property type="match status" value="1"/>
</dbReference>
<protein>
    <recommendedName>
        <fullName evidence="7">UvrD-like helicase ATP-binding domain-containing protein</fullName>
    </recommendedName>
</protein>
<dbReference type="Proteomes" id="UP001412239">
    <property type="component" value="Unassembled WGS sequence"/>
</dbReference>
<keyword evidence="9" id="KW-1185">Reference proteome</keyword>
<dbReference type="InterPro" id="IPR014016">
    <property type="entry name" value="UvrD-like_ATP-bd"/>
</dbReference>
<reference evidence="8" key="1">
    <citation type="submission" date="2015-10" db="EMBL/GenBank/DDBJ databases">
        <authorList>
            <person name="Regsiter A."/>
            <person name="william w."/>
        </authorList>
    </citation>
    <scope>NUCLEOTIDE SEQUENCE</scope>
    <source>
        <strain evidence="8">Montdore</strain>
    </source>
</reference>
<gene>
    <name evidence="8" type="ORF">GSTUAT00008375001</name>
</gene>
<proteinExistence type="predicted"/>
<evidence type="ECO:0000313" key="8">
    <source>
        <dbReference type="EMBL" id="CUS07546.1"/>
    </source>
</evidence>
<dbReference type="PROSITE" id="PS51198">
    <property type="entry name" value="UVRD_HELICASE_ATP_BIND"/>
    <property type="match status" value="1"/>
</dbReference>
<dbReference type="InterPro" id="IPR039904">
    <property type="entry name" value="TRANK1"/>
</dbReference>
<keyword evidence="4 5" id="KW-0067">ATP-binding</keyword>
<dbReference type="Gene3D" id="3.40.50.300">
    <property type="entry name" value="P-loop containing nucleotide triphosphate hydrolases"/>
    <property type="match status" value="2"/>
</dbReference>
<evidence type="ECO:0000256" key="4">
    <source>
        <dbReference type="ARBA" id="ARBA00022840"/>
    </source>
</evidence>
<dbReference type="Pfam" id="PF00580">
    <property type="entry name" value="UvrD-helicase"/>
    <property type="match status" value="1"/>
</dbReference>
<keyword evidence="1 5" id="KW-0547">Nucleotide-binding</keyword>
<evidence type="ECO:0000256" key="1">
    <source>
        <dbReference type="ARBA" id="ARBA00022741"/>
    </source>
</evidence>
<accession>A0A292PJA4</accession>
<name>A0A292PJA4_9PEZI</name>
<dbReference type="GO" id="GO:0016787">
    <property type="term" value="F:hydrolase activity"/>
    <property type="evidence" value="ECO:0007669"/>
    <property type="project" value="UniProtKB-UniRule"/>
</dbReference>
<evidence type="ECO:0000313" key="9">
    <source>
        <dbReference type="Proteomes" id="UP001412239"/>
    </source>
</evidence>
<evidence type="ECO:0000256" key="6">
    <source>
        <dbReference type="SAM" id="MobiDB-lite"/>
    </source>
</evidence>
<feature type="binding site" evidence="5">
    <location>
        <begin position="466"/>
        <end position="473"/>
    </location>
    <ligand>
        <name>ATP</name>
        <dbReference type="ChEBI" id="CHEBI:30616"/>
    </ligand>
</feature>
<evidence type="ECO:0000256" key="2">
    <source>
        <dbReference type="ARBA" id="ARBA00022801"/>
    </source>
</evidence>
<dbReference type="InterPro" id="IPR027417">
    <property type="entry name" value="P-loop_NTPase"/>
</dbReference>
<feature type="compositionally biased region" description="Polar residues" evidence="6">
    <location>
        <begin position="975"/>
        <end position="984"/>
    </location>
</feature>
<keyword evidence="3 5" id="KW-0347">Helicase</keyword>
<dbReference type="GO" id="GO:0005524">
    <property type="term" value="F:ATP binding"/>
    <property type="evidence" value="ECO:0007669"/>
    <property type="project" value="UniProtKB-UniRule"/>
</dbReference>
<dbReference type="SUPFAM" id="SSF52540">
    <property type="entry name" value="P-loop containing nucleoside triphosphate hydrolases"/>
    <property type="match status" value="1"/>
</dbReference>
<keyword evidence="2 5" id="KW-0378">Hydrolase</keyword>
<feature type="domain" description="UvrD-like helicase ATP-binding" evidence="7">
    <location>
        <begin position="445"/>
        <end position="808"/>
    </location>
</feature>
<evidence type="ECO:0000256" key="3">
    <source>
        <dbReference type="ARBA" id="ARBA00022806"/>
    </source>
</evidence>
<evidence type="ECO:0000259" key="7">
    <source>
        <dbReference type="PROSITE" id="PS51198"/>
    </source>
</evidence>
<evidence type="ECO:0000256" key="5">
    <source>
        <dbReference type="PROSITE-ProRule" id="PRU00560"/>
    </source>
</evidence>